<sequence length="81" mass="9422">MWQNSCTKPSFAISDENLDQKQACIVFMLRWLAMDPKRHQTRNSSERDATEPMADMPEIFTLLTSNRWIILDNAKLSTKFG</sequence>
<accession>A0A016VFC6</accession>
<protein>
    <submittedName>
        <fullName evidence="1">Uncharacterized protein</fullName>
    </submittedName>
</protein>
<organism evidence="1 2">
    <name type="scientific">Ancylostoma ceylanicum</name>
    <dbReference type="NCBI Taxonomy" id="53326"/>
    <lineage>
        <taxon>Eukaryota</taxon>
        <taxon>Metazoa</taxon>
        <taxon>Ecdysozoa</taxon>
        <taxon>Nematoda</taxon>
        <taxon>Chromadorea</taxon>
        <taxon>Rhabditida</taxon>
        <taxon>Rhabditina</taxon>
        <taxon>Rhabditomorpha</taxon>
        <taxon>Strongyloidea</taxon>
        <taxon>Ancylostomatidae</taxon>
        <taxon>Ancylostomatinae</taxon>
        <taxon>Ancylostoma</taxon>
    </lineage>
</organism>
<evidence type="ECO:0000313" key="2">
    <source>
        <dbReference type="Proteomes" id="UP000024635"/>
    </source>
</evidence>
<dbReference type="AlphaFoldDB" id="A0A016VFC6"/>
<proteinExistence type="predicted"/>
<dbReference type="EMBL" id="JARK01001347">
    <property type="protein sequence ID" value="EYC25732.1"/>
    <property type="molecule type" value="Genomic_DNA"/>
</dbReference>
<gene>
    <name evidence="1" type="primary">Acey_s0011.g1359</name>
    <name evidence="1" type="ORF">Y032_0011g1359</name>
</gene>
<name>A0A016VFC6_9BILA</name>
<dbReference type="Proteomes" id="UP000024635">
    <property type="component" value="Unassembled WGS sequence"/>
</dbReference>
<reference evidence="2" key="1">
    <citation type="journal article" date="2015" name="Nat. Genet.">
        <title>The genome and transcriptome of the zoonotic hookworm Ancylostoma ceylanicum identify infection-specific gene families.</title>
        <authorList>
            <person name="Schwarz E.M."/>
            <person name="Hu Y."/>
            <person name="Antoshechkin I."/>
            <person name="Miller M.M."/>
            <person name="Sternberg P.W."/>
            <person name="Aroian R.V."/>
        </authorList>
    </citation>
    <scope>NUCLEOTIDE SEQUENCE</scope>
    <source>
        <strain evidence="2">HY135</strain>
    </source>
</reference>
<evidence type="ECO:0000313" key="1">
    <source>
        <dbReference type="EMBL" id="EYC25732.1"/>
    </source>
</evidence>
<keyword evidence="2" id="KW-1185">Reference proteome</keyword>
<comment type="caution">
    <text evidence="1">The sequence shown here is derived from an EMBL/GenBank/DDBJ whole genome shotgun (WGS) entry which is preliminary data.</text>
</comment>